<dbReference type="AlphaFoldDB" id="A0AA39JIZ5"/>
<evidence type="ECO:0000256" key="1">
    <source>
        <dbReference type="ARBA" id="ARBA00022737"/>
    </source>
</evidence>
<proteinExistence type="predicted"/>
<accession>A0AA39JIZ5</accession>
<gene>
    <name evidence="3" type="ORF">EV420DRAFT_1649549</name>
</gene>
<dbReference type="PANTHER" id="PTHR10039:SF14">
    <property type="entry name" value="NACHT DOMAIN-CONTAINING PROTEIN"/>
    <property type="match status" value="1"/>
</dbReference>
<evidence type="ECO:0000313" key="3">
    <source>
        <dbReference type="EMBL" id="KAK0442800.1"/>
    </source>
</evidence>
<dbReference type="Gene3D" id="2.130.10.10">
    <property type="entry name" value="YVTN repeat-like/Quinoprotein amine dehydrogenase"/>
    <property type="match status" value="1"/>
</dbReference>
<evidence type="ECO:0000313" key="4">
    <source>
        <dbReference type="Proteomes" id="UP001175211"/>
    </source>
</evidence>
<keyword evidence="1" id="KW-0677">Repeat</keyword>
<dbReference type="Pfam" id="PF24883">
    <property type="entry name" value="NPHP3_N"/>
    <property type="match status" value="1"/>
</dbReference>
<dbReference type="RefSeq" id="XP_060324487.1">
    <property type="nucleotide sequence ID" value="XM_060478326.1"/>
</dbReference>
<dbReference type="PANTHER" id="PTHR10039">
    <property type="entry name" value="AMELOGENIN"/>
    <property type="match status" value="1"/>
</dbReference>
<reference evidence="3" key="1">
    <citation type="submission" date="2023-06" db="EMBL/GenBank/DDBJ databases">
        <authorList>
            <consortium name="Lawrence Berkeley National Laboratory"/>
            <person name="Ahrendt S."/>
            <person name="Sahu N."/>
            <person name="Indic B."/>
            <person name="Wong-Bajracharya J."/>
            <person name="Merenyi Z."/>
            <person name="Ke H.-M."/>
            <person name="Monk M."/>
            <person name="Kocsube S."/>
            <person name="Drula E."/>
            <person name="Lipzen A."/>
            <person name="Balint B."/>
            <person name="Henrissat B."/>
            <person name="Andreopoulos B."/>
            <person name="Martin F.M."/>
            <person name="Harder C.B."/>
            <person name="Rigling D."/>
            <person name="Ford K.L."/>
            <person name="Foster G.D."/>
            <person name="Pangilinan J."/>
            <person name="Papanicolaou A."/>
            <person name="Barry K."/>
            <person name="LaButti K."/>
            <person name="Viragh M."/>
            <person name="Koriabine M."/>
            <person name="Yan M."/>
            <person name="Riley R."/>
            <person name="Champramary S."/>
            <person name="Plett K.L."/>
            <person name="Tsai I.J."/>
            <person name="Slot J."/>
            <person name="Sipos G."/>
            <person name="Plett J."/>
            <person name="Nagy L.G."/>
            <person name="Grigoriev I.V."/>
        </authorList>
    </citation>
    <scope>NUCLEOTIDE SEQUENCE</scope>
    <source>
        <strain evidence="3">CCBAS 213</strain>
    </source>
</reference>
<comment type="caution">
    <text evidence="3">The sequence shown here is derived from an EMBL/GenBank/DDBJ whole genome shotgun (WGS) entry which is preliminary data.</text>
</comment>
<keyword evidence="4" id="KW-1185">Reference proteome</keyword>
<dbReference type="Proteomes" id="UP001175211">
    <property type="component" value="Unassembled WGS sequence"/>
</dbReference>
<organism evidence="3 4">
    <name type="scientific">Armillaria tabescens</name>
    <name type="common">Ringless honey mushroom</name>
    <name type="synonym">Agaricus tabescens</name>
    <dbReference type="NCBI Taxonomy" id="1929756"/>
    <lineage>
        <taxon>Eukaryota</taxon>
        <taxon>Fungi</taxon>
        <taxon>Dikarya</taxon>
        <taxon>Basidiomycota</taxon>
        <taxon>Agaricomycotina</taxon>
        <taxon>Agaricomycetes</taxon>
        <taxon>Agaricomycetidae</taxon>
        <taxon>Agaricales</taxon>
        <taxon>Marasmiineae</taxon>
        <taxon>Physalacriaceae</taxon>
        <taxon>Desarmillaria</taxon>
    </lineage>
</organism>
<dbReference type="EMBL" id="JAUEPS010000062">
    <property type="protein sequence ID" value="KAK0442800.1"/>
    <property type="molecule type" value="Genomic_DNA"/>
</dbReference>
<dbReference type="InterPro" id="IPR056884">
    <property type="entry name" value="NPHP3-like_N"/>
</dbReference>
<protein>
    <recommendedName>
        <fullName evidence="2">Nephrocystin 3-like N-terminal domain-containing protein</fullName>
    </recommendedName>
</protein>
<dbReference type="InterPro" id="IPR015943">
    <property type="entry name" value="WD40/YVTN_repeat-like_dom_sf"/>
</dbReference>
<dbReference type="SUPFAM" id="SSF82171">
    <property type="entry name" value="DPP6 N-terminal domain-like"/>
    <property type="match status" value="1"/>
</dbReference>
<feature type="domain" description="Nephrocystin 3-like N-terminal" evidence="2">
    <location>
        <begin position="39"/>
        <end position="153"/>
    </location>
</feature>
<evidence type="ECO:0000259" key="2">
    <source>
        <dbReference type="Pfam" id="PF24883"/>
    </source>
</evidence>
<sequence length="929" mass="104248">MPKSGQTLAGASRGLLCHCCKTNRGLPADGTSARNRLGAFIRYDRIEYSDASHLITSIAYSLGMFDRRIGAVIFKVLQSNRHVLGLSADSAKEQFDLLLRRPLESLPDLALEGPIVIIIDGLDESDITKEMLAVLFGGFGSNLPFMRLLVFSRPIERISHSFHSVDPAAGAFQFALDATSEQSKHVKRDVEHFIDIKFGEIYKAEPPGSTFKITCEERDAVDKLAQRASGLFIWAAAACSFISANPNGRMLDAILGSNLPKNATDSLNILYRTALNTIVFESELDDMGNIKPDKGSVREDLKEDILRILGTVLVAKTPPGMTAVLLDNIVLTPNEDTAAQVILEKLGSVLRLPSTEDDGFIEVIHKSFDDFLKRPLPRQDGWFIDIEAHQRKLAKQCLSRLIKFLESWVPDSAIPSYIENYAVVGPVWHIKCFGVQDDINDIRTLFEELLPKWLQVAFMAGKHCDLLSERIEVLLWVNRLKDVDNSFRLLMYRACQHAEKDLIPKIRDDEPVGPCGAKVHWHDILEYSPHLMFGGVGVFSTSADSQMLVAATEDHTSLAFWNISVPKKPALISISSFFDPEESLEDPQYNILGCVVTRSVVVRYPYSRPQAHCDIIGRCPDGTTVADQSATVLISICDIRTPQSCYHYLFEGLKTYKVLLYVTSIIIVDMQAMALVRIDVNTTDRHVHSTPGLHSWIRVAEGDALQREYSPSWANRNSLHHSFSRSELDSPLWERYSYDSELEEAPGRFLVVSKDGSTLAHLFRSDRSHRNSDIVLRCWSTTTGDVLSTTANFGEFREHRLVSLRISASGTTCLLITRESFDNTSLHIVPSSSDNGIEYDVIYLEGIDQASVAFLPDERRIAYTTNGGTSSDMVIRDIRDKHDIFRHPFPYDEIHDYDERPLDIVVTPDGKTLITVHPWVIRTWHIEAL</sequence>
<dbReference type="GeneID" id="85361874"/>
<name>A0AA39JIZ5_ARMTA</name>